<evidence type="ECO:0000256" key="8">
    <source>
        <dbReference type="ARBA" id="ARBA00022840"/>
    </source>
</evidence>
<dbReference type="STRING" id="1149755.A0A2J6QWD4"/>
<evidence type="ECO:0000259" key="13">
    <source>
        <dbReference type="PROSITE" id="PS51480"/>
    </source>
</evidence>
<dbReference type="PROSITE" id="PS51481">
    <property type="entry name" value="DHAK"/>
    <property type="match status" value="1"/>
</dbReference>
<keyword evidence="16" id="KW-1185">Reference proteome</keyword>
<organism evidence="15 16">
    <name type="scientific">Hyaloscypha variabilis (strain UAMH 11265 / GT02V1 / F)</name>
    <name type="common">Meliniomyces variabilis</name>
    <dbReference type="NCBI Taxonomy" id="1149755"/>
    <lineage>
        <taxon>Eukaryota</taxon>
        <taxon>Fungi</taxon>
        <taxon>Dikarya</taxon>
        <taxon>Ascomycota</taxon>
        <taxon>Pezizomycotina</taxon>
        <taxon>Leotiomycetes</taxon>
        <taxon>Helotiales</taxon>
        <taxon>Hyaloscyphaceae</taxon>
        <taxon>Hyaloscypha</taxon>
        <taxon>Hyaloscypha variabilis</taxon>
    </lineage>
</organism>
<dbReference type="AlphaFoldDB" id="A0A2J6QWD4"/>
<dbReference type="FunFam" id="1.25.40.340:FF:000001">
    <property type="entry name" value="Dihydroxyacetone kinase 1"/>
    <property type="match status" value="1"/>
</dbReference>
<protein>
    <submittedName>
        <fullName evidence="15">Dihydroxyacetone kinase</fullName>
    </submittedName>
</protein>
<comment type="catalytic activity">
    <reaction evidence="10">
        <text>dihydroxyacetone + ATP = dihydroxyacetone phosphate + ADP + H(+)</text>
        <dbReference type="Rhea" id="RHEA:15773"/>
        <dbReference type="ChEBI" id="CHEBI:15378"/>
        <dbReference type="ChEBI" id="CHEBI:16016"/>
        <dbReference type="ChEBI" id="CHEBI:30616"/>
        <dbReference type="ChEBI" id="CHEBI:57642"/>
        <dbReference type="ChEBI" id="CHEBI:456216"/>
        <dbReference type="EC" id="2.7.1.29"/>
    </reaction>
</comment>
<evidence type="ECO:0000256" key="11">
    <source>
        <dbReference type="PIRSR" id="PIRSR612734-1"/>
    </source>
</evidence>
<dbReference type="PANTHER" id="PTHR28629:SF14">
    <property type="entry name" value="DIHYDROXYACETONE KINASE 1"/>
    <property type="match status" value="1"/>
</dbReference>
<dbReference type="Proteomes" id="UP000235786">
    <property type="component" value="Unassembled WGS sequence"/>
</dbReference>
<dbReference type="OrthoDB" id="1724672at2759"/>
<keyword evidence="5" id="KW-0547">Nucleotide-binding</keyword>
<evidence type="ECO:0000256" key="6">
    <source>
        <dbReference type="ARBA" id="ARBA00022777"/>
    </source>
</evidence>
<dbReference type="GO" id="GO:0019588">
    <property type="term" value="P:anaerobic glycerol catabolic process"/>
    <property type="evidence" value="ECO:0007669"/>
    <property type="project" value="UniProtKB-UniPathway"/>
</dbReference>
<sequence>MSARHFFHEAESLVLDSLESLTITNQNLRFDRTNKVIFLSDPDSSSKTALISGGGAGHEPAHAGYVGEGLLTAAVSGSIFASPNVSQIVNAIARVGGKAGTILIIKNYTGDIFHFHLAAEKARAKYGLKVEIIVVGDDVSVGRERSGKVGRRGLAGTVFVHKILGAMSQKPGVSFEELINMGRLVASNLVTVGASLGHVHVPGREISNGHISPKPEQLELGMGIHNETGCRILSPPPDLPSLVDMMLDQLLDMSDPDRAYVNMQDAEEIVLLVNNLGSVSVLELGGITRHVVAALGEFRGTKISRVLSGTFMTSLDGPGFSITLLKATSEMLGYIDAPTKAIGWSAPSFAPEIWEKASRVFESENSPDEEPLVQDAGIELDIPLFRRRVSAACENVIAAEPQITHFDTIVGDGDCGMTLARGAHAVLSFVNDPQLSSNASHTMLSLANVIEDNMDGTSGAIFSIFLAALASAIKSIPSSKHGLDVQTWAIAAKSALSQLQLATPARQGDRTLMDALEPFVGSFSSGETVDAAVMKARAGVEATKGMKAAFGRAVYVEETSWSVVPDPGAVGVLCLIEGLASSH</sequence>
<name>A0A2J6QWD4_HYAVF</name>
<dbReference type="GO" id="GO:0005524">
    <property type="term" value="F:ATP binding"/>
    <property type="evidence" value="ECO:0007669"/>
    <property type="project" value="UniProtKB-KW"/>
</dbReference>
<feature type="domain" description="DhaL" evidence="13">
    <location>
        <begin position="383"/>
        <end position="581"/>
    </location>
</feature>
<evidence type="ECO:0000313" key="15">
    <source>
        <dbReference type="EMBL" id="PMD30574.1"/>
    </source>
</evidence>
<keyword evidence="7" id="KW-0319">Glycerol metabolism</keyword>
<dbReference type="GO" id="GO:0005829">
    <property type="term" value="C:cytosol"/>
    <property type="evidence" value="ECO:0007669"/>
    <property type="project" value="TreeGrafter"/>
</dbReference>
<feature type="binding site" evidence="12">
    <location>
        <begin position="55"/>
        <end position="58"/>
    </location>
    <ligand>
        <name>substrate</name>
    </ligand>
</feature>
<dbReference type="Gene3D" id="1.25.40.340">
    <property type="match status" value="1"/>
</dbReference>
<dbReference type="GO" id="GO:0004371">
    <property type="term" value="F:glycerone kinase activity"/>
    <property type="evidence" value="ECO:0007669"/>
    <property type="project" value="UniProtKB-EC"/>
</dbReference>
<evidence type="ECO:0000256" key="5">
    <source>
        <dbReference type="ARBA" id="ARBA00022741"/>
    </source>
</evidence>
<dbReference type="SUPFAM" id="SSF82549">
    <property type="entry name" value="DAK1/DegV-like"/>
    <property type="match status" value="1"/>
</dbReference>
<dbReference type="UniPathway" id="UPA00617">
    <property type="reaction ID" value="UER00669"/>
</dbReference>
<feature type="active site" description="Tele-hemiaminal-histidine intermediate" evidence="11">
    <location>
        <position position="225"/>
    </location>
</feature>
<evidence type="ECO:0000256" key="12">
    <source>
        <dbReference type="PIRSR" id="PIRSR612734-2"/>
    </source>
</evidence>
<dbReference type="SMART" id="SM01120">
    <property type="entry name" value="Dak2"/>
    <property type="match status" value="1"/>
</dbReference>
<dbReference type="InterPro" id="IPR004007">
    <property type="entry name" value="DhaL_dom"/>
</dbReference>
<evidence type="ECO:0000313" key="16">
    <source>
        <dbReference type="Proteomes" id="UP000235786"/>
    </source>
</evidence>
<keyword evidence="4" id="KW-0808">Transferase</keyword>
<dbReference type="SUPFAM" id="SSF101473">
    <property type="entry name" value="DhaL-like"/>
    <property type="match status" value="1"/>
</dbReference>
<feature type="domain" description="DhaK" evidence="14">
    <location>
        <begin position="9"/>
        <end position="344"/>
    </location>
</feature>
<comment type="similarity">
    <text evidence="3">Belongs to the dihydroxyacetone kinase (DAK) family.</text>
</comment>
<dbReference type="InterPro" id="IPR036117">
    <property type="entry name" value="DhaL_dom_sf"/>
</dbReference>
<evidence type="ECO:0000256" key="3">
    <source>
        <dbReference type="ARBA" id="ARBA00008757"/>
    </source>
</evidence>
<keyword evidence="8" id="KW-0067">ATP-binding</keyword>
<dbReference type="FunFam" id="3.30.1180.20:FF:000001">
    <property type="entry name" value="Dihydroxyacetone kinase 1"/>
    <property type="match status" value="1"/>
</dbReference>
<gene>
    <name evidence="15" type="ORF">L207DRAFT_502501</name>
</gene>
<evidence type="ECO:0000259" key="14">
    <source>
        <dbReference type="PROSITE" id="PS51481"/>
    </source>
</evidence>
<feature type="binding site" evidence="12">
    <location>
        <position position="106"/>
    </location>
    <ligand>
        <name>substrate</name>
    </ligand>
</feature>
<accession>A0A2J6QWD4</accession>
<evidence type="ECO:0000256" key="9">
    <source>
        <dbReference type="ARBA" id="ARBA00047974"/>
    </source>
</evidence>
<dbReference type="InterPro" id="IPR050861">
    <property type="entry name" value="Dihydroxyacetone_Kinase"/>
</dbReference>
<keyword evidence="6 15" id="KW-0418">Kinase</keyword>
<evidence type="ECO:0000256" key="10">
    <source>
        <dbReference type="ARBA" id="ARBA00048898"/>
    </source>
</evidence>
<dbReference type="Pfam" id="PF02734">
    <property type="entry name" value="Dak2"/>
    <property type="match status" value="1"/>
</dbReference>
<dbReference type="Gene3D" id="3.40.50.10440">
    <property type="entry name" value="Dihydroxyacetone kinase, domain 1"/>
    <property type="match status" value="1"/>
</dbReference>
<dbReference type="FunFam" id="3.40.50.10440:FF:000001">
    <property type="entry name" value="Dihydroxyacetone kinase, DhaK subunit"/>
    <property type="match status" value="1"/>
</dbReference>
<evidence type="ECO:0000256" key="7">
    <source>
        <dbReference type="ARBA" id="ARBA00022798"/>
    </source>
</evidence>
<feature type="binding site" evidence="12">
    <location>
        <position position="111"/>
    </location>
    <ligand>
        <name>substrate</name>
    </ligand>
</feature>
<dbReference type="PANTHER" id="PTHR28629">
    <property type="entry name" value="TRIOKINASE/FMN CYCLASE"/>
    <property type="match status" value="1"/>
</dbReference>
<dbReference type="EMBL" id="KZ613966">
    <property type="protein sequence ID" value="PMD30574.1"/>
    <property type="molecule type" value="Genomic_DNA"/>
</dbReference>
<evidence type="ECO:0000256" key="4">
    <source>
        <dbReference type="ARBA" id="ARBA00022679"/>
    </source>
</evidence>
<evidence type="ECO:0000256" key="2">
    <source>
        <dbReference type="ARBA" id="ARBA00004778"/>
    </source>
</evidence>
<evidence type="ECO:0000256" key="1">
    <source>
        <dbReference type="ARBA" id="ARBA00003264"/>
    </source>
</evidence>
<reference evidence="15 16" key="1">
    <citation type="submission" date="2016-04" db="EMBL/GenBank/DDBJ databases">
        <title>A degradative enzymes factory behind the ericoid mycorrhizal symbiosis.</title>
        <authorList>
            <consortium name="DOE Joint Genome Institute"/>
            <person name="Martino E."/>
            <person name="Morin E."/>
            <person name="Grelet G."/>
            <person name="Kuo A."/>
            <person name="Kohler A."/>
            <person name="Daghino S."/>
            <person name="Barry K."/>
            <person name="Choi C."/>
            <person name="Cichocki N."/>
            <person name="Clum A."/>
            <person name="Copeland A."/>
            <person name="Hainaut M."/>
            <person name="Haridas S."/>
            <person name="Labutti K."/>
            <person name="Lindquist E."/>
            <person name="Lipzen A."/>
            <person name="Khouja H.-R."/>
            <person name="Murat C."/>
            <person name="Ohm R."/>
            <person name="Olson A."/>
            <person name="Spatafora J."/>
            <person name="Veneault-Fourrey C."/>
            <person name="Henrissat B."/>
            <person name="Grigoriev I."/>
            <person name="Martin F."/>
            <person name="Perotto S."/>
        </authorList>
    </citation>
    <scope>NUCLEOTIDE SEQUENCE [LARGE SCALE GENOMIC DNA]</scope>
    <source>
        <strain evidence="15 16">F</strain>
    </source>
</reference>
<dbReference type="Pfam" id="PF02733">
    <property type="entry name" value="Dak1"/>
    <property type="match status" value="1"/>
</dbReference>
<dbReference type="InterPro" id="IPR012734">
    <property type="entry name" value="DhaK_ATP"/>
</dbReference>
<dbReference type="InterPro" id="IPR004006">
    <property type="entry name" value="DhaK_dom"/>
</dbReference>
<dbReference type="PROSITE" id="PS51480">
    <property type="entry name" value="DHAL"/>
    <property type="match status" value="1"/>
</dbReference>
<comment type="function">
    <text evidence="1">Catalyzes both the phosphorylation of dihydroxyacetone and of glyceraldehyde.</text>
</comment>
<proteinExistence type="inferred from homology"/>
<dbReference type="Gene3D" id="3.30.1180.20">
    <property type="entry name" value="Dihydroxyacetone kinase, domain 2"/>
    <property type="match status" value="1"/>
</dbReference>
<dbReference type="GO" id="GO:0050354">
    <property type="term" value="F:triokinase activity"/>
    <property type="evidence" value="ECO:0007669"/>
    <property type="project" value="UniProtKB-EC"/>
</dbReference>
<comment type="catalytic activity">
    <reaction evidence="9">
        <text>D-glyceraldehyde + ATP = D-glyceraldehyde 3-phosphate + ADP + H(+)</text>
        <dbReference type="Rhea" id="RHEA:13941"/>
        <dbReference type="ChEBI" id="CHEBI:15378"/>
        <dbReference type="ChEBI" id="CHEBI:17378"/>
        <dbReference type="ChEBI" id="CHEBI:30616"/>
        <dbReference type="ChEBI" id="CHEBI:59776"/>
        <dbReference type="ChEBI" id="CHEBI:456216"/>
        <dbReference type="EC" id="2.7.1.28"/>
    </reaction>
</comment>
<comment type="pathway">
    <text evidence="2">Polyol metabolism; glycerol fermentation; glycerone phosphate from glycerol (oxidative route): step 2/2.</text>
</comment>
<dbReference type="NCBIfam" id="TIGR02361">
    <property type="entry name" value="dak_ATP"/>
    <property type="match status" value="1"/>
</dbReference>